<dbReference type="EMBL" id="CP018154">
    <property type="protein sequence ID" value="APG62388.1"/>
    <property type="molecule type" value="Genomic_DNA"/>
</dbReference>
<dbReference type="PANTHER" id="PTHR35562:SF2">
    <property type="entry name" value="DNA ENDONUCLEASE SMRA-RELATED"/>
    <property type="match status" value="1"/>
</dbReference>
<reference evidence="3 4" key="1">
    <citation type="submission" date="2016-11" db="EMBL/GenBank/DDBJ databases">
        <title>Sphingorhabdus sp. LPB0140, isolated from marine environment.</title>
        <authorList>
            <person name="Kim E."/>
            <person name="Yi H."/>
        </authorList>
    </citation>
    <scope>NUCLEOTIDE SEQUENCE [LARGE SCALE GENOMIC DNA]</scope>
    <source>
        <strain evidence="3 4">LPB0140</strain>
    </source>
</reference>
<feature type="region of interest" description="Disordered" evidence="1">
    <location>
        <begin position="38"/>
        <end position="72"/>
    </location>
</feature>
<organism evidence="3 4">
    <name type="scientific">Sphingorhabdus lutea</name>
    <dbReference type="NCBI Taxonomy" id="1913578"/>
    <lineage>
        <taxon>Bacteria</taxon>
        <taxon>Pseudomonadati</taxon>
        <taxon>Pseudomonadota</taxon>
        <taxon>Alphaproteobacteria</taxon>
        <taxon>Sphingomonadales</taxon>
        <taxon>Sphingomonadaceae</taxon>
        <taxon>Sphingorhabdus</taxon>
    </lineage>
</organism>
<keyword evidence="4" id="KW-1185">Reference proteome</keyword>
<evidence type="ECO:0000313" key="3">
    <source>
        <dbReference type="EMBL" id="APG62388.1"/>
    </source>
</evidence>
<evidence type="ECO:0000313" key="4">
    <source>
        <dbReference type="Proteomes" id="UP000242561"/>
    </source>
</evidence>
<dbReference type="Gene3D" id="3.30.1370.110">
    <property type="match status" value="1"/>
</dbReference>
<dbReference type="PANTHER" id="PTHR35562">
    <property type="entry name" value="DNA ENDONUCLEASE SMRA-RELATED"/>
    <property type="match status" value="1"/>
</dbReference>
<dbReference type="InterPro" id="IPR036063">
    <property type="entry name" value="Smr_dom_sf"/>
</dbReference>
<gene>
    <name evidence="3" type="ORF">LPB140_05805</name>
</gene>
<dbReference type="KEGG" id="sphl:LPB140_05805"/>
<dbReference type="RefSeq" id="WP_072559039.1">
    <property type="nucleotide sequence ID" value="NZ_CP018154.1"/>
</dbReference>
<dbReference type="Pfam" id="PF01713">
    <property type="entry name" value="Smr"/>
    <property type="match status" value="1"/>
</dbReference>
<evidence type="ECO:0000256" key="1">
    <source>
        <dbReference type="SAM" id="MobiDB-lite"/>
    </source>
</evidence>
<sequence length="233" mass="25379">MVRKLHPDEALWARVVETVKPFMGRVERTQNAAIKNTVIKNTVPKNAPSSKGVKNAPSPVQSQHKAAPQHKAGPIEAAAPMMSMADALKLPIKKPSHREHFITSAKPNPIVNPPSSDGAAHHLDGHWERRFNRGVINPDVHIDLHGENMSGAYQRLDHALAEAVHIGARVILLVTGKARSHDRQSGSGRGAIRAVIADWLAASRHASHIADVRGAHPRHGGNGAIYIILRRKR</sequence>
<evidence type="ECO:0000259" key="2">
    <source>
        <dbReference type="PROSITE" id="PS50828"/>
    </source>
</evidence>
<dbReference type="STRING" id="1913578.LPB140_05805"/>
<dbReference type="PROSITE" id="PS50828">
    <property type="entry name" value="SMR"/>
    <property type="match status" value="1"/>
</dbReference>
<accession>A0A1L3JB88</accession>
<dbReference type="SMART" id="SM00463">
    <property type="entry name" value="SMR"/>
    <property type="match status" value="1"/>
</dbReference>
<dbReference type="Proteomes" id="UP000242561">
    <property type="component" value="Chromosome"/>
</dbReference>
<feature type="domain" description="Smr" evidence="2">
    <location>
        <begin position="142"/>
        <end position="230"/>
    </location>
</feature>
<dbReference type="SUPFAM" id="SSF160443">
    <property type="entry name" value="SMR domain-like"/>
    <property type="match status" value="1"/>
</dbReference>
<protein>
    <recommendedName>
        <fullName evidence="2">Smr domain-containing protein</fullName>
    </recommendedName>
</protein>
<dbReference type="AlphaFoldDB" id="A0A1L3JB88"/>
<name>A0A1L3JB88_9SPHN</name>
<proteinExistence type="predicted"/>
<dbReference type="InterPro" id="IPR002625">
    <property type="entry name" value="Smr_dom"/>
</dbReference>
<feature type="compositionally biased region" description="Polar residues" evidence="1">
    <location>
        <begin position="38"/>
        <end position="49"/>
    </location>
</feature>